<sequence length="223" mass="24768">MFDLDGTLVDSNPVDSQCYLQALVDVFGFDLDKIDRNWGNYPHVTDAGILQTLCQVELGRVPTAIEIGDYQCRFLELLVLAVSQKSLQSIEGASEILEYLSMDDNYAIALATGAWKQTADFKLQQTRLDGIISPMAYADDAHARVEIMKFAERRSLEFYRQSQFETVTYIGDGVWDGIASKQLNYNFIGIGTGKRAVDLLATGARSVFPHYLDIGGIMSVLST</sequence>
<dbReference type="InterPro" id="IPR041492">
    <property type="entry name" value="HAD_2"/>
</dbReference>
<dbReference type="GO" id="GO:0008967">
    <property type="term" value="F:phosphoglycolate phosphatase activity"/>
    <property type="evidence" value="ECO:0007669"/>
    <property type="project" value="TreeGrafter"/>
</dbReference>
<dbReference type="PANTHER" id="PTHR43434">
    <property type="entry name" value="PHOSPHOGLYCOLATE PHOSPHATASE"/>
    <property type="match status" value="1"/>
</dbReference>
<keyword evidence="2" id="KW-1185">Reference proteome</keyword>
<dbReference type="RefSeq" id="WP_015162160.1">
    <property type="nucleotide sequence ID" value="NC_019697.1"/>
</dbReference>
<dbReference type="Gene3D" id="1.10.150.240">
    <property type="entry name" value="Putative phosphatase, domain 2"/>
    <property type="match status" value="1"/>
</dbReference>
<dbReference type="InterPro" id="IPR023198">
    <property type="entry name" value="PGP-like_dom2"/>
</dbReference>
<name>K9UNQ2_CHAP6</name>
<dbReference type="Pfam" id="PF13419">
    <property type="entry name" value="HAD_2"/>
    <property type="match status" value="1"/>
</dbReference>
<dbReference type="KEGG" id="cmp:Cha6605_5182"/>
<dbReference type="Gene3D" id="3.40.50.1000">
    <property type="entry name" value="HAD superfamily/HAD-like"/>
    <property type="match status" value="1"/>
</dbReference>
<dbReference type="GO" id="GO:0005829">
    <property type="term" value="C:cytosol"/>
    <property type="evidence" value="ECO:0007669"/>
    <property type="project" value="TreeGrafter"/>
</dbReference>
<dbReference type="OrthoDB" id="9792518at2"/>
<dbReference type="GO" id="GO:0006281">
    <property type="term" value="P:DNA repair"/>
    <property type="evidence" value="ECO:0007669"/>
    <property type="project" value="TreeGrafter"/>
</dbReference>
<dbReference type="SUPFAM" id="SSF56784">
    <property type="entry name" value="HAD-like"/>
    <property type="match status" value="1"/>
</dbReference>
<proteinExistence type="predicted"/>
<dbReference type="InterPro" id="IPR023214">
    <property type="entry name" value="HAD_sf"/>
</dbReference>
<reference evidence="1 2" key="1">
    <citation type="submission" date="2012-05" db="EMBL/GenBank/DDBJ databases">
        <title>Finished chromosome of genome of Chamaesiphon sp. PCC 6605.</title>
        <authorList>
            <consortium name="US DOE Joint Genome Institute"/>
            <person name="Gugger M."/>
            <person name="Coursin T."/>
            <person name="Rippka R."/>
            <person name="Tandeau De Marsac N."/>
            <person name="Huntemann M."/>
            <person name="Wei C.-L."/>
            <person name="Han J."/>
            <person name="Detter J.C."/>
            <person name="Han C."/>
            <person name="Tapia R."/>
            <person name="Chen A."/>
            <person name="Kyrpides N."/>
            <person name="Mavromatis K."/>
            <person name="Markowitz V."/>
            <person name="Szeto E."/>
            <person name="Ivanova N."/>
            <person name="Pagani I."/>
            <person name="Pati A."/>
            <person name="Goodwin L."/>
            <person name="Nordberg H.P."/>
            <person name="Cantor M.N."/>
            <person name="Hua S.X."/>
            <person name="Woyke T."/>
            <person name="Kerfeld C.A."/>
        </authorList>
    </citation>
    <scope>NUCLEOTIDE SEQUENCE [LARGE SCALE GENOMIC DNA]</scope>
    <source>
        <strain evidence="2">ATCC 27169 / PCC 6605</strain>
    </source>
</reference>
<dbReference type="HOGENOM" id="CLU_045011_18_1_3"/>
<dbReference type="PANTHER" id="PTHR43434:SF1">
    <property type="entry name" value="PHOSPHOGLYCOLATE PHOSPHATASE"/>
    <property type="match status" value="1"/>
</dbReference>
<organism evidence="1 2">
    <name type="scientific">Chamaesiphon minutus (strain ATCC 27169 / PCC 6605)</name>
    <dbReference type="NCBI Taxonomy" id="1173020"/>
    <lineage>
        <taxon>Bacteria</taxon>
        <taxon>Bacillati</taxon>
        <taxon>Cyanobacteriota</taxon>
        <taxon>Cyanophyceae</taxon>
        <taxon>Gomontiellales</taxon>
        <taxon>Chamaesiphonaceae</taxon>
        <taxon>Chamaesiphon</taxon>
    </lineage>
</organism>
<dbReference type="Proteomes" id="UP000010366">
    <property type="component" value="Chromosome"/>
</dbReference>
<dbReference type="AlphaFoldDB" id="K9UNQ2"/>
<dbReference type="STRING" id="1173020.Cha6605_5182"/>
<dbReference type="eggNOG" id="COG0546">
    <property type="taxonomic scope" value="Bacteria"/>
</dbReference>
<gene>
    <name evidence="1" type="ORF">Cha6605_5182</name>
</gene>
<evidence type="ECO:0000313" key="1">
    <source>
        <dbReference type="EMBL" id="AFY96076.1"/>
    </source>
</evidence>
<accession>K9UNQ2</accession>
<dbReference type="InterPro" id="IPR050155">
    <property type="entry name" value="HAD-like_hydrolase_sf"/>
</dbReference>
<dbReference type="InterPro" id="IPR036412">
    <property type="entry name" value="HAD-like_sf"/>
</dbReference>
<protein>
    <submittedName>
        <fullName evidence="1">Putative phosphatase</fullName>
    </submittedName>
</protein>
<evidence type="ECO:0000313" key="2">
    <source>
        <dbReference type="Proteomes" id="UP000010366"/>
    </source>
</evidence>
<dbReference type="EMBL" id="CP003600">
    <property type="protein sequence ID" value="AFY96076.1"/>
    <property type="molecule type" value="Genomic_DNA"/>
</dbReference>